<dbReference type="EMBL" id="CP017147">
    <property type="protein sequence ID" value="AOO80294.1"/>
    <property type="molecule type" value="Genomic_DNA"/>
</dbReference>
<reference evidence="7 8" key="1">
    <citation type="journal article" date="2015" name="Antonie Van Leeuwenhoek">
        <title>Bosea vaviloviae sp. nov., a new species of slow-growing rhizobia isolated from nodules of the relict species Vavilovia formosa (Stev.) Fed.</title>
        <authorList>
            <person name="Safronova V.I."/>
            <person name="Kuznetsova I.G."/>
            <person name="Sazanova A.L."/>
            <person name="Kimeklis A.K."/>
            <person name="Belimov A.A."/>
            <person name="Andronov E.E."/>
            <person name="Pinaev A.G."/>
            <person name="Chizhevskaya E.P."/>
            <person name="Pukhaev A.R."/>
            <person name="Popov K.P."/>
            <person name="Willems A."/>
            <person name="Tikhonovich I.A."/>
        </authorList>
    </citation>
    <scope>NUCLEOTIDE SEQUENCE [LARGE SCALE GENOMIC DNA]</scope>
    <source>
        <strain evidence="7 8">Vaf18</strain>
    </source>
</reference>
<dbReference type="NCBIfam" id="TIGR01727">
    <property type="entry name" value="oligo_HPY"/>
    <property type="match status" value="1"/>
</dbReference>
<organism evidence="7 8">
    <name type="scientific">Bosea vaviloviae</name>
    <dbReference type="NCBI Taxonomy" id="1526658"/>
    <lineage>
        <taxon>Bacteria</taxon>
        <taxon>Pseudomonadati</taxon>
        <taxon>Pseudomonadota</taxon>
        <taxon>Alphaproteobacteria</taxon>
        <taxon>Hyphomicrobiales</taxon>
        <taxon>Boseaceae</taxon>
        <taxon>Bosea</taxon>
    </lineage>
</organism>
<comment type="subcellular location">
    <subcellularLocation>
        <location evidence="1">Cell inner membrane</location>
        <topology evidence="1">Peripheral membrane protein</topology>
    </subcellularLocation>
</comment>
<dbReference type="InterPro" id="IPR013563">
    <property type="entry name" value="Oligopep_ABC_C"/>
</dbReference>
<feature type="domain" description="ABC transporter" evidence="6">
    <location>
        <begin position="35"/>
        <end position="284"/>
    </location>
</feature>
<name>A0A1D7TYU8_9HYPH</name>
<dbReference type="STRING" id="1526658.BHK69_07280"/>
<evidence type="ECO:0000256" key="2">
    <source>
        <dbReference type="ARBA" id="ARBA00005417"/>
    </source>
</evidence>
<dbReference type="PROSITE" id="PS00211">
    <property type="entry name" value="ABC_TRANSPORTER_1"/>
    <property type="match status" value="1"/>
</dbReference>
<dbReference type="AlphaFoldDB" id="A0A1D7TYU8"/>
<keyword evidence="5 7" id="KW-0067">ATP-binding</keyword>
<dbReference type="GO" id="GO:0016887">
    <property type="term" value="F:ATP hydrolysis activity"/>
    <property type="evidence" value="ECO:0007669"/>
    <property type="project" value="InterPro"/>
</dbReference>
<dbReference type="InterPro" id="IPR017871">
    <property type="entry name" value="ABC_transporter-like_CS"/>
</dbReference>
<comment type="similarity">
    <text evidence="2">Belongs to the ABC transporter superfamily.</text>
</comment>
<dbReference type="CDD" id="cd03257">
    <property type="entry name" value="ABC_NikE_OppD_transporters"/>
    <property type="match status" value="1"/>
</dbReference>
<accession>A0A1D7TYU8</accession>
<keyword evidence="8" id="KW-1185">Reference proteome</keyword>
<evidence type="ECO:0000259" key="6">
    <source>
        <dbReference type="PROSITE" id="PS50893"/>
    </source>
</evidence>
<dbReference type="OrthoDB" id="9802264at2"/>
<dbReference type="Proteomes" id="UP000094969">
    <property type="component" value="Chromosome"/>
</dbReference>
<dbReference type="Pfam" id="PF08352">
    <property type="entry name" value="oligo_HPY"/>
    <property type="match status" value="1"/>
</dbReference>
<dbReference type="InterPro" id="IPR027417">
    <property type="entry name" value="P-loop_NTPase"/>
</dbReference>
<evidence type="ECO:0000256" key="3">
    <source>
        <dbReference type="ARBA" id="ARBA00022448"/>
    </source>
</evidence>
<dbReference type="PANTHER" id="PTHR43776">
    <property type="entry name" value="TRANSPORT ATP-BINDING PROTEIN"/>
    <property type="match status" value="1"/>
</dbReference>
<dbReference type="InterPro" id="IPR003593">
    <property type="entry name" value="AAA+_ATPase"/>
</dbReference>
<evidence type="ECO:0000256" key="4">
    <source>
        <dbReference type="ARBA" id="ARBA00022741"/>
    </source>
</evidence>
<dbReference type="GO" id="GO:0015833">
    <property type="term" value="P:peptide transport"/>
    <property type="evidence" value="ECO:0007669"/>
    <property type="project" value="InterPro"/>
</dbReference>
<dbReference type="Gene3D" id="3.40.50.300">
    <property type="entry name" value="P-loop containing nucleotide triphosphate hydrolases"/>
    <property type="match status" value="1"/>
</dbReference>
<dbReference type="GO" id="GO:0005886">
    <property type="term" value="C:plasma membrane"/>
    <property type="evidence" value="ECO:0007669"/>
    <property type="project" value="UniProtKB-SubCell"/>
</dbReference>
<proteinExistence type="inferred from homology"/>
<dbReference type="FunFam" id="3.40.50.300:FF:000016">
    <property type="entry name" value="Oligopeptide ABC transporter ATP-binding component"/>
    <property type="match status" value="1"/>
</dbReference>
<evidence type="ECO:0000256" key="5">
    <source>
        <dbReference type="ARBA" id="ARBA00022840"/>
    </source>
</evidence>
<dbReference type="Pfam" id="PF00005">
    <property type="entry name" value="ABC_tran"/>
    <property type="match status" value="1"/>
</dbReference>
<dbReference type="KEGG" id="bvv:BHK69_07280"/>
<dbReference type="GO" id="GO:0005524">
    <property type="term" value="F:ATP binding"/>
    <property type="evidence" value="ECO:0007669"/>
    <property type="project" value="UniProtKB-KW"/>
</dbReference>
<dbReference type="RefSeq" id="WP_069689514.1">
    <property type="nucleotide sequence ID" value="NZ_CP017147.1"/>
</dbReference>
<dbReference type="GO" id="GO:0055085">
    <property type="term" value="P:transmembrane transport"/>
    <property type="evidence" value="ECO:0007669"/>
    <property type="project" value="UniProtKB-ARBA"/>
</dbReference>
<dbReference type="PROSITE" id="PS50893">
    <property type="entry name" value="ABC_TRANSPORTER_2"/>
    <property type="match status" value="1"/>
</dbReference>
<evidence type="ECO:0000313" key="8">
    <source>
        <dbReference type="Proteomes" id="UP000094969"/>
    </source>
</evidence>
<dbReference type="SMART" id="SM00382">
    <property type="entry name" value="AAA"/>
    <property type="match status" value="1"/>
</dbReference>
<dbReference type="SUPFAM" id="SSF52540">
    <property type="entry name" value="P-loop containing nucleoside triphosphate hydrolases"/>
    <property type="match status" value="1"/>
</dbReference>
<keyword evidence="3" id="KW-0813">Transport</keyword>
<dbReference type="InterPro" id="IPR003439">
    <property type="entry name" value="ABC_transporter-like_ATP-bd"/>
</dbReference>
<evidence type="ECO:0000313" key="7">
    <source>
        <dbReference type="EMBL" id="AOO80294.1"/>
    </source>
</evidence>
<dbReference type="InterPro" id="IPR050319">
    <property type="entry name" value="ABC_transp_ATP-bind"/>
</dbReference>
<gene>
    <name evidence="7" type="ORF">BHK69_07280</name>
</gene>
<protein>
    <submittedName>
        <fullName evidence="7">Peptide ABC transporter ATP-binding protein</fullName>
    </submittedName>
</protein>
<evidence type="ECO:0000256" key="1">
    <source>
        <dbReference type="ARBA" id="ARBA00004417"/>
    </source>
</evidence>
<keyword evidence="4" id="KW-0547">Nucleotide-binding</keyword>
<sequence length="356" mass="38549">MSVTSLAHAALNPAALNPASPNGIEVPLREPAPFVVVDDLVKTYPVAGWGPGGRRVVNSVDHVSLSIPEGEVLGLVGESGCGKSTIARLLVRMTSADSGSIRIAGKDVARLRGHDLLDFRKQAQLVFQDPFGALDPRMRLGHSLDAPLSAHGMGDRGQRRAIVLEMLREVGLDESFYDRVPGECSGGQLQRVVIARALILKPRFLVCDEPTSALDASMRTQILNLLLDLRKRFSLTLLMISHDLRVVRYLCDRIAVMYLGQIVEMAPRDELFERPRHPYTKALIAASMLEENGLYGAAALGGEPPSPINPPHGCRFHGRCPQAEPLCHAQPPELAPLGDGALVRCHIAQREVASAS</sequence>